<evidence type="ECO:0000313" key="4">
    <source>
        <dbReference type="Proteomes" id="UP000269903"/>
    </source>
</evidence>
<evidence type="ECO:0000313" key="2">
    <source>
        <dbReference type="EMBL" id="VEF06024.1"/>
    </source>
</evidence>
<dbReference type="Proteomes" id="UP000269903">
    <property type="component" value="Chromosome"/>
</dbReference>
<name>A0A2X3RUR0_STRSZ</name>
<protein>
    <submittedName>
        <fullName evidence="2">Uncharacterized protein</fullName>
    </submittedName>
</protein>
<dbReference type="Proteomes" id="UP000255476">
    <property type="component" value="Unassembled WGS sequence"/>
</dbReference>
<evidence type="ECO:0000313" key="3">
    <source>
        <dbReference type="Proteomes" id="UP000255476"/>
    </source>
</evidence>
<dbReference type="GeneID" id="83705034"/>
<dbReference type="AlphaFoldDB" id="A0A2X3RUR0"/>
<accession>A0A2X3RUR0</accession>
<evidence type="ECO:0000313" key="1">
    <source>
        <dbReference type="EMBL" id="SUO82152.1"/>
    </source>
</evidence>
<dbReference type="EMBL" id="UHHT01000001">
    <property type="protein sequence ID" value="SUO82152.1"/>
    <property type="molecule type" value="Genomic_DNA"/>
</dbReference>
<dbReference type="RefSeq" id="WP_043029806.1">
    <property type="nucleotide sequence ID" value="NZ_CP065054.1"/>
</dbReference>
<dbReference type="EMBL" id="LR134317">
    <property type="protein sequence ID" value="VEF06024.1"/>
    <property type="molecule type" value="Genomic_DNA"/>
</dbReference>
<organism evidence="2 4">
    <name type="scientific">Streptococcus equi subsp. zooepidemicus</name>
    <dbReference type="NCBI Taxonomy" id="40041"/>
    <lineage>
        <taxon>Bacteria</taxon>
        <taxon>Bacillati</taxon>
        <taxon>Bacillota</taxon>
        <taxon>Bacilli</taxon>
        <taxon>Lactobacillales</taxon>
        <taxon>Streptococcaceae</taxon>
        <taxon>Streptococcus</taxon>
    </lineage>
</organism>
<proteinExistence type="predicted"/>
<reference evidence="2 4" key="2">
    <citation type="submission" date="2018-12" db="EMBL/GenBank/DDBJ databases">
        <authorList>
            <consortium name="Pathogen Informatics"/>
        </authorList>
    </citation>
    <scope>NUCLEOTIDE SEQUENCE [LARGE SCALE GENOMIC DNA]</scope>
    <source>
        <strain evidence="2 4">NCTC6180</strain>
    </source>
</reference>
<reference evidence="1 3" key="1">
    <citation type="submission" date="2018-06" db="EMBL/GenBank/DDBJ databases">
        <authorList>
            <consortium name="Pathogen Informatics"/>
            <person name="Doyle S."/>
        </authorList>
    </citation>
    <scope>NUCLEOTIDE SEQUENCE [LARGE SCALE GENOMIC DNA]</scope>
    <source>
        <strain evidence="1 3">NCTC7023</strain>
    </source>
</reference>
<gene>
    <name evidence="2" type="ORF">NCTC6180_00631</name>
    <name evidence="1" type="ORF">NCTC7023_01515</name>
</gene>
<sequence>MRKPRITKKCIYKEDSRERSSSFEKSFEAYVEKKVKTIIEHPEKYPFIQLVHGEAYDSDKL</sequence>